<feature type="region of interest" description="Disordered" evidence="1">
    <location>
        <begin position="81"/>
        <end position="107"/>
    </location>
</feature>
<dbReference type="EMBL" id="CAFBLL010000051">
    <property type="protein sequence ID" value="CAB4864152.1"/>
    <property type="molecule type" value="Genomic_DNA"/>
</dbReference>
<evidence type="ECO:0000313" key="2">
    <source>
        <dbReference type="EMBL" id="CAB4864152.1"/>
    </source>
</evidence>
<dbReference type="AlphaFoldDB" id="A0A6J7CZC0"/>
<proteinExistence type="predicted"/>
<sequence length="107" mass="11058">MNTPKPRTHNAVASDAKSMPRLATAAALIIAFRSPKTLIKRAAGMSAKRVPIITSPRIIPAVGNDAPKAWALAGMIGSSPPSAIPKSSEGVNTGKPRLVSLYEDAGT</sequence>
<accession>A0A6J7CZC0</accession>
<evidence type="ECO:0000256" key="1">
    <source>
        <dbReference type="SAM" id="MobiDB-lite"/>
    </source>
</evidence>
<name>A0A6J7CZC0_9ZZZZ</name>
<organism evidence="2">
    <name type="scientific">freshwater metagenome</name>
    <dbReference type="NCBI Taxonomy" id="449393"/>
    <lineage>
        <taxon>unclassified sequences</taxon>
        <taxon>metagenomes</taxon>
        <taxon>ecological metagenomes</taxon>
    </lineage>
</organism>
<gene>
    <name evidence="2" type="ORF">UFOPK3389_00376</name>
</gene>
<protein>
    <submittedName>
        <fullName evidence="2">Unannotated protein</fullName>
    </submittedName>
</protein>
<reference evidence="2" key="1">
    <citation type="submission" date="2020-05" db="EMBL/GenBank/DDBJ databases">
        <authorList>
            <person name="Chiriac C."/>
            <person name="Salcher M."/>
            <person name="Ghai R."/>
            <person name="Kavagutti S V."/>
        </authorList>
    </citation>
    <scope>NUCLEOTIDE SEQUENCE</scope>
</reference>